<name>A0A8T2JQ42_9PIPI</name>
<dbReference type="InterPro" id="IPR032675">
    <property type="entry name" value="LRR_dom_sf"/>
</dbReference>
<dbReference type="SUPFAM" id="SSF52058">
    <property type="entry name" value="L domain-like"/>
    <property type="match status" value="3"/>
</dbReference>
<keyword evidence="4" id="KW-0812">Transmembrane</keyword>
<dbReference type="OrthoDB" id="676979at2759"/>
<dbReference type="PANTHER" id="PTHR24373">
    <property type="entry name" value="SLIT RELATED LEUCINE-RICH REPEAT NEURONAL PROTEIN"/>
    <property type="match status" value="1"/>
</dbReference>
<reference evidence="6" key="1">
    <citation type="thesis" date="2020" institute="ProQuest LLC" country="789 East Eisenhower Parkway, Ann Arbor, MI, USA">
        <title>Comparative Genomics and Chromosome Evolution.</title>
        <authorList>
            <person name="Mudd A.B."/>
        </authorList>
    </citation>
    <scope>NUCLEOTIDE SEQUENCE</scope>
    <source>
        <strain evidence="6">Female2</strain>
        <tissue evidence="6">Blood</tissue>
    </source>
</reference>
<keyword evidence="3" id="KW-0677">Repeat</keyword>
<feature type="transmembrane region" description="Helical" evidence="4">
    <location>
        <begin position="635"/>
        <end position="659"/>
    </location>
</feature>
<evidence type="ECO:0000313" key="7">
    <source>
        <dbReference type="Proteomes" id="UP000812440"/>
    </source>
</evidence>
<evidence type="ECO:0000256" key="2">
    <source>
        <dbReference type="ARBA" id="ARBA00022729"/>
    </source>
</evidence>
<dbReference type="AlphaFoldDB" id="A0A8T2JQ42"/>
<accession>A0A8T2JQ42</accession>
<keyword evidence="1" id="KW-0433">Leucine-rich repeat</keyword>
<sequence length="677" mass="78269">MDIASFQTLLAFMYLTLPWRTNGAGGKHSTQSGCRLFYGVADCRHLKLSTVPQDLPADIEELLLDFNQIRTLYKSYLIRYQSLTTLSLNSNELKYVEPEAFSNSRLEVLSLHNNTINRMYELLSKALSLTPFLKKLDMSRNALTMDMVSVLLRNLTTLENLILDNNIIMRLDQTIFEGLLRLKEISLQRNFIYEIESGTFDRLVQLRKLNLAFNLLPCIMDYRLVQIQMLNLSFNCIEWFQSQESDAEFHLEILDISNNLLLFFPLLPRRNHLQSLLLSSNKIRFYGDIFGTNSSIADSLIVKNVTTNITNFDLWNEEILGDFSTLRYLDLSHNQFTYFPPGFFTSMTMLSYLKLSWNCLWTFSILPGEMDSSLEELDLSNNQLSELQVTQGYLDLIYFNLSSNNLHILPRYIFQSMNKIHTLDLSQNPFNLCEYETTSEVGTEDDKCVDIRHVPSLKRLYLSDCRMEFDAHRVFYGNKLTHLDLSYNHVKGIQFLVDIATTLQTLCLRSCLKFNATFDFSAFVSLIWLDISENALTTFPASLSGLSLHYLDLRKNSLISLPFYNSHDVGNLKTVYISCNPFDCCELSWFNLISRSSSIPDLDKVTCNFSSRYFPVQKLSESVLYSCQWRTGETWLYLLLTLPVCLTFLVALLLLFLTFKNNILQNLKRGCSRSTGY</sequence>
<dbReference type="Gene3D" id="3.80.10.10">
    <property type="entry name" value="Ribonuclease Inhibitor"/>
    <property type="match status" value="4"/>
</dbReference>
<evidence type="ECO:0000256" key="5">
    <source>
        <dbReference type="SAM" id="SignalP"/>
    </source>
</evidence>
<dbReference type="SMART" id="SM00369">
    <property type="entry name" value="LRR_TYP"/>
    <property type="match status" value="9"/>
</dbReference>
<evidence type="ECO:0000256" key="4">
    <source>
        <dbReference type="SAM" id="Phobius"/>
    </source>
</evidence>
<dbReference type="GO" id="GO:0005615">
    <property type="term" value="C:extracellular space"/>
    <property type="evidence" value="ECO:0007669"/>
    <property type="project" value="TreeGrafter"/>
</dbReference>
<dbReference type="EMBL" id="JAACNH010000004">
    <property type="protein sequence ID" value="KAG8445527.1"/>
    <property type="molecule type" value="Genomic_DNA"/>
</dbReference>
<dbReference type="InterPro" id="IPR003591">
    <property type="entry name" value="Leu-rich_rpt_typical-subtyp"/>
</dbReference>
<dbReference type="Pfam" id="PF13855">
    <property type="entry name" value="LRR_8"/>
    <property type="match status" value="4"/>
</dbReference>
<keyword evidence="2 5" id="KW-0732">Signal</keyword>
<gene>
    <name evidence="6" type="ORF">GDO86_010336</name>
</gene>
<evidence type="ECO:0000313" key="6">
    <source>
        <dbReference type="EMBL" id="KAG8445527.1"/>
    </source>
</evidence>
<evidence type="ECO:0000256" key="1">
    <source>
        <dbReference type="ARBA" id="ARBA00022614"/>
    </source>
</evidence>
<evidence type="ECO:0008006" key="8">
    <source>
        <dbReference type="Google" id="ProtNLM"/>
    </source>
</evidence>
<dbReference type="InterPro" id="IPR001611">
    <property type="entry name" value="Leu-rich_rpt"/>
</dbReference>
<feature type="signal peptide" evidence="5">
    <location>
        <begin position="1"/>
        <end position="23"/>
    </location>
</feature>
<feature type="chain" id="PRO_5035921881" description="Negative regulator of reactive oxygen species" evidence="5">
    <location>
        <begin position="24"/>
        <end position="677"/>
    </location>
</feature>
<organism evidence="6 7">
    <name type="scientific">Hymenochirus boettgeri</name>
    <name type="common">Congo dwarf clawed frog</name>
    <dbReference type="NCBI Taxonomy" id="247094"/>
    <lineage>
        <taxon>Eukaryota</taxon>
        <taxon>Metazoa</taxon>
        <taxon>Chordata</taxon>
        <taxon>Craniata</taxon>
        <taxon>Vertebrata</taxon>
        <taxon>Euteleostomi</taxon>
        <taxon>Amphibia</taxon>
        <taxon>Batrachia</taxon>
        <taxon>Anura</taxon>
        <taxon>Pipoidea</taxon>
        <taxon>Pipidae</taxon>
        <taxon>Pipinae</taxon>
        <taxon>Hymenochirus</taxon>
    </lineage>
</organism>
<dbReference type="GO" id="GO:0031012">
    <property type="term" value="C:extracellular matrix"/>
    <property type="evidence" value="ECO:0007669"/>
    <property type="project" value="TreeGrafter"/>
</dbReference>
<protein>
    <recommendedName>
        <fullName evidence="8">Negative regulator of reactive oxygen species</fullName>
    </recommendedName>
</protein>
<comment type="caution">
    <text evidence="6">The sequence shown here is derived from an EMBL/GenBank/DDBJ whole genome shotgun (WGS) entry which is preliminary data.</text>
</comment>
<dbReference type="PANTHER" id="PTHR24373:SF130">
    <property type="entry name" value="LEUCINE-RICH REPEAT AND IMMUNOGLOBULIN-LIKE DOMAIN-CONTAINING NOGO RECEPTOR-INTERACTING PROTEIN 3"/>
    <property type="match status" value="1"/>
</dbReference>
<dbReference type="InterPro" id="IPR050328">
    <property type="entry name" value="Dev_Immune_Receptor"/>
</dbReference>
<proteinExistence type="predicted"/>
<keyword evidence="7" id="KW-1185">Reference proteome</keyword>
<keyword evidence="4" id="KW-0472">Membrane</keyword>
<dbReference type="PROSITE" id="PS51450">
    <property type="entry name" value="LRR"/>
    <property type="match status" value="2"/>
</dbReference>
<dbReference type="Proteomes" id="UP000812440">
    <property type="component" value="Chromosome 5"/>
</dbReference>
<evidence type="ECO:0000256" key="3">
    <source>
        <dbReference type="ARBA" id="ARBA00022737"/>
    </source>
</evidence>
<keyword evidence="4" id="KW-1133">Transmembrane helix</keyword>